<dbReference type="GO" id="GO:0004722">
    <property type="term" value="F:protein serine/threonine phosphatase activity"/>
    <property type="evidence" value="ECO:0007669"/>
    <property type="project" value="UniProtKB-EC"/>
</dbReference>
<evidence type="ECO:0000313" key="7">
    <source>
        <dbReference type="EMBL" id="GFR57688.1"/>
    </source>
</evidence>
<organism evidence="7 8">
    <name type="scientific">Elysia marginata</name>
    <dbReference type="NCBI Taxonomy" id="1093978"/>
    <lineage>
        <taxon>Eukaryota</taxon>
        <taxon>Metazoa</taxon>
        <taxon>Spiralia</taxon>
        <taxon>Lophotrochozoa</taxon>
        <taxon>Mollusca</taxon>
        <taxon>Gastropoda</taxon>
        <taxon>Heterobranchia</taxon>
        <taxon>Euthyneura</taxon>
        <taxon>Panpulmonata</taxon>
        <taxon>Sacoglossa</taxon>
        <taxon>Placobranchoidea</taxon>
        <taxon>Plakobranchidae</taxon>
        <taxon>Elysia</taxon>
    </lineage>
</organism>
<dbReference type="AlphaFoldDB" id="A0AAV4E9N7"/>
<dbReference type="PROSITE" id="PS50054">
    <property type="entry name" value="TYR_PHOSPHATASE_DUAL"/>
    <property type="match status" value="1"/>
</dbReference>
<comment type="caution">
    <text evidence="7">The sequence shown here is derived from an EMBL/GenBank/DDBJ whole genome shotgun (WGS) entry which is preliminary data.</text>
</comment>
<gene>
    <name evidence="7" type="ORF">ElyMa_001751700</name>
</gene>
<reference evidence="7 8" key="1">
    <citation type="journal article" date="2021" name="Elife">
        <title>Chloroplast acquisition without the gene transfer in kleptoplastic sea slugs, Plakobranchus ocellatus.</title>
        <authorList>
            <person name="Maeda T."/>
            <person name="Takahashi S."/>
            <person name="Yoshida T."/>
            <person name="Shimamura S."/>
            <person name="Takaki Y."/>
            <person name="Nagai Y."/>
            <person name="Toyoda A."/>
            <person name="Suzuki Y."/>
            <person name="Arimoto A."/>
            <person name="Ishii H."/>
            <person name="Satoh N."/>
            <person name="Nishiyama T."/>
            <person name="Hasebe M."/>
            <person name="Maruyama T."/>
            <person name="Minagawa J."/>
            <person name="Obokata J."/>
            <person name="Shigenobu S."/>
        </authorList>
    </citation>
    <scope>NUCLEOTIDE SEQUENCE [LARGE SCALE GENOMIC DNA]</scope>
</reference>
<dbReference type="CDD" id="cd14514">
    <property type="entry name" value="DUSP14-like"/>
    <property type="match status" value="1"/>
</dbReference>
<dbReference type="PANTHER" id="PTHR45961:SF6">
    <property type="entry name" value="IP21249P"/>
    <property type="match status" value="1"/>
</dbReference>
<dbReference type="InterPro" id="IPR020420">
    <property type="entry name" value="Atypical_DUSP_subfamB"/>
</dbReference>
<feature type="domain" description="Tyrosine specific protein phosphatases" evidence="6">
    <location>
        <begin position="134"/>
        <end position="191"/>
    </location>
</feature>
<dbReference type="Proteomes" id="UP000762676">
    <property type="component" value="Unassembled WGS sequence"/>
</dbReference>
<dbReference type="Pfam" id="PF00782">
    <property type="entry name" value="DSPc"/>
    <property type="match status" value="1"/>
</dbReference>
<evidence type="ECO:0000256" key="4">
    <source>
        <dbReference type="ARBA" id="ARBA00022912"/>
    </source>
</evidence>
<dbReference type="GO" id="GO:0005737">
    <property type="term" value="C:cytoplasm"/>
    <property type="evidence" value="ECO:0007669"/>
    <property type="project" value="TreeGrafter"/>
</dbReference>
<evidence type="ECO:0000256" key="1">
    <source>
        <dbReference type="ARBA" id="ARBA00008601"/>
    </source>
</evidence>
<proteinExistence type="inferred from homology"/>
<protein>
    <recommendedName>
        <fullName evidence="2">protein-serine/threonine phosphatase</fullName>
        <ecNumber evidence="2">3.1.3.16</ecNumber>
    </recommendedName>
</protein>
<dbReference type="SMART" id="SM00195">
    <property type="entry name" value="DSPc"/>
    <property type="match status" value="1"/>
</dbReference>
<dbReference type="Gene3D" id="3.90.190.10">
    <property type="entry name" value="Protein tyrosine phosphatase superfamily"/>
    <property type="match status" value="1"/>
</dbReference>
<accession>A0AAV4E9N7</accession>
<name>A0AAV4E9N7_9GAST</name>
<dbReference type="PROSITE" id="PS50056">
    <property type="entry name" value="TYR_PHOSPHATASE_2"/>
    <property type="match status" value="1"/>
</dbReference>
<sequence>MKFYVLCATCPLRRMKPIPGKTKMADELTGPISQSSAVKPTLPIGVITSYVIVVGAQGLGASVRAMDLVMFTQVAEITGCLYLSSAAAVRGEKIRSLGITNIINLTLEIPNLQLPNLESVQIQVDDSPTARLGIYFDRCADKIHDVDLRGGRTLVHCVAGVSRSASICLAYLMKYHRMPLAQAYRHVKRRRSVIQPNLGFWRQLIDYERRILGRTSVRMVQSSIGWVPDVYYQDAKPAASWYTSSASRYGY</sequence>
<dbReference type="EC" id="3.1.3.16" evidence="2"/>
<dbReference type="GO" id="GO:0017017">
    <property type="term" value="F:MAP kinase tyrosine/serine/threonine phosphatase activity"/>
    <property type="evidence" value="ECO:0007669"/>
    <property type="project" value="InterPro"/>
</dbReference>
<dbReference type="InterPro" id="IPR020422">
    <property type="entry name" value="TYR_PHOSPHATASE_DUAL_dom"/>
</dbReference>
<dbReference type="InterPro" id="IPR000387">
    <property type="entry name" value="Tyr_Pase_dom"/>
</dbReference>
<dbReference type="InterPro" id="IPR000340">
    <property type="entry name" value="Dual-sp_phosphatase_cat-dom"/>
</dbReference>
<evidence type="ECO:0000256" key="3">
    <source>
        <dbReference type="ARBA" id="ARBA00022801"/>
    </source>
</evidence>
<evidence type="ECO:0000259" key="5">
    <source>
        <dbReference type="PROSITE" id="PS50054"/>
    </source>
</evidence>
<keyword evidence="4" id="KW-0904">Protein phosphatase</keyword>
<dbReference type="InterPro" id="IPR029021">
    <property type="entry name" value="Prot-tyrosine_phosphatase-like"/>
</dbReference>
<dbReference type="PANTHER" id="PTHR45961">
    <property type="entry name" value="IP21249P"/>
    <property type="match status" value="1"/>
</dbReference>
<dbReference type="EMBL" id="BMAT01003563">
    <property type="protein sequence ID" value="GFR57688.1"/>
    <property type="molecule type" value="Genomic_DNA"/>
</dbReference>
<comment type="similarity">
    <text evidence="1">Belongs to the protein-tyrosine phosphatase family. Non-receptor class dual specificity subfamily.</text>
</comment>
<dbReference type="InterPro" id="IPR052103">
    <property type="entry name" value="Dual_spec_Phospatases"/>
</dbReference>
<dbReference type="PROSITE" id="PS00383">
    <property type="entry name" value="TYR_PHOSPHATASE_1"/>
    <property type="match status" value="1"/>
</dbReference>
<dbReference type="SUPFAM" id="SSF52799">
    <property type="entry name" value="(Phosphotyrosine protein) phosphatases II"/>
    <property type="match status" value="1"/>
</dbReference>
<keyword evidence="8" id="KW-1185">Reference proteome</keyword>
<evidence type="ECO:0000313" key="8">
    <source>
        <dbReference type="Proteomes" id="UP000762676"/>
    </source>
</evidence>
<keyword evidence="3" id="KW-0378">Hydrolase</keyword>
<dbReference type="PRINTS" id="PR01910">
    <property type="entry name" value="ADSPHPHTASEB"/>
</dbReference>
<dbReference type="InterPro" id="IPR016130">
    <property type="entry name" value="Tyr_Pase_AS"/>
</dbReference>
<evidence type="ECO:0000256" key="2">
    <source>
        <dbReference type="ARBA" id="ARBA00013081"/>
    </source>
</evidence>
<feature type="domain" description="Tyrosine-protein phosphatase" evidence="5">
    <location>
        <begin position="73"/>
        <end position="213"/>
    </location>
</feature>
<evidence type="ECO:0000259" key="6">
    <source>
        <dbReference type="PROSITE" id="PS50056"/>
    </source>
</evidence>